<accession>A0A2T6A7H3</accession>
<feature type="compositionally biased region" description="Polar residues" evidence="1">
    <location>
        <begin position="12"/>
        <end position="22"/>
    </location>
</feature>
<evidence type="ECO:0000313" key="2">
    <source>
        <dbReference type="EMBL" id="PTX39757.1"/>
    </source>
</evidence>
<evidence type="ECO:0000256" key="1">
    <source>
        <dbReference type="SAM" id="MobiDB-lite"/>
    </source>
</evidence>
<dbReference type="AlphaFoldDB" id="A0A2T6A7H3"/>
<feature type="compositionally biased region" description="Basic and acidic residues" evidence="1">
    <location>
        <begin position="1"/>
        <end position="11"/>
    </location>
</feature>
<sequence length="153" mass="16877">SGRPKKPDIHQQSRPPIQNQTDRCNQAGSIYIHTRLPWAEALHLPVIGGSPDQPRFRFDRTGRAEMLSAFAGRALLTLPLPEAATAPVPWPQAYRFPGETLVQTLIGQGAQTLETGFDLLDPRTRPDTAHQPDSRAPLRLTVRAGLSAYERPA</sequence>
<protein>
    <submittedName>
        <fullName evidence="2">Uncharacterized protein</fullName>
    </submittedName>
</protein>
<reference evidence="2 3" key="1">
    <citation type="submission" date="2018-04" db="EMBL/GenBank/DDBJ databases">
        <title>Genomic Encyclopedia of Archaeal and Bacterial Type Strains, Phase II (KMG-II): from individual species to whole genera.</title>
        <authorList>
            <person name="Goeker M."/>
        </authorList>
    </citation>
    <scope>NUCLEOTIDE SEQUENCE [LARGE SCALE GENOMIC DNA]</scope>
    <source>
        <strain evidence="2 3">DSM 21823</strain>
    </source>
</reference>
<feature type="non-terminal residue" evidence="2">
    <location>
        <position position="1"/>
    </location>
</feature>
<dbReference type="Proteomes" id="UP000244224">
    <property type="component" value="Unassembled WGS sequence"/>
</dbReference>
<evidence type="ECO:0000313" key="3">
    <source>
        <dbReference type="Proteomes" id="UP000244224"/>
    </source>
</evidence>
<dbReference type="EMBL" id="QBKP01000037">
    <property type="protein sequence ID" value="PTX39757.1"/>
    <property type="molecule type" value="Genomic_DNA"/>
</dbReference>
<comment type="caution">
    <text evidence="2">The sequence shown here is derived from an EMBL/GenBank/DDBJ whole genome shotgun (WGS) entry which is preliminary data.</text>
</comment>
<feature type="region of interest" description="Disordered" evidence="1">
    <location>
        <begin position="1"/>
        <end position="22"/>
    </location>
</feature>
<organism evidence="2 3">
    <name type="scientific">Gemmobacter caeni</name>
    <dbReference type="NCBI Taxonomy" id="589035"/>
    <lineage>
        <taxon>Bacteria</taxon>
        <taxon>Pseudomonadati</taxon>
        <taxon>Pseudomonadota</taxon>
        <taxon>Alphaproteobacteria</taxon>
        <taxon>Rhodobacterales</taxon>
        <taxon>Paracoccaceae</taxon>
        <taxon>Gemmobacter</taxon>
    </lineage>
</organism>
<dbReference type="RefSeq" id="WP_211317744.1">
    <property type="nucleotide sequence ID" value="NZ_QBKP01000037.1"/>
</dbReference>
<keyword evidence="3" id="KW-1185">Reference proteome</keyword>
<name>A0A2T6A7H3_9RHOB</name>
<gene>
    <name evidence="2" type="ORF">C8N34_13719</name>
</gene>
<proteinExistence type="predicted"/>